<keyword evidence="10" id="KW-1185">Reference proteome</keyword>
<name>A0ABP0FMQ3_CLALP</name>
<feature type="compositionally biased region" description="Basic and acidic residues" evidence="7">
    <location>
        <begin position="40"/>
        <end position="51"/>
    </location>
</feature>
<dbReference type="PANTHER" id="PTHR10887:SF341">
    <property type="entry name" value="NFX1-TYPE ZINC FINGER-CONTAINING PROTEIN 1"/>
    <property type="match status" value="1"/>
</dbReference>
<keyword evidence="6" id="KW-0391">Immunity</keyword>
<dbReference type="SUPFAM" id="SSF52540">
    <property type="entry name" value="P-loop containing nucleoside triphosphate hydrolases"/>
    <property type="match status" value="1"/>
</dbReference>
<evidence type="ECO:0000256" key="7">
    <source>
        <dbReference type="SAM" id="MobiDB-lite"/>
    </source>
</evidence>
<evidence type="ECO:0000313" key="9">
    <source>
        <dbReference type="EMBL" id="CAK8680920.1"/>
    </source>
</evidence>
<dbReference type="Pfam" id="PF13086">
    <property type="entry name" value="AAA_11"/>
    <property type="match status" value="2"/>
</dbReference>
<feature type="compositionally biased region" description="Basic and acidic residues" evidence="7">
    <location>
        <begin position="943"/>
        <end position="953"/>
    </location>
</feature>
<dbReference type="Pfam" id="PF13087">
    <property type="entry name" value="AAA_12"/>
    <property type="match status" value="1"/>
</dbReference>
<dbReference type="CDD" id="cd06008">
    <property type="entry name" value="NF-X1-zinc-finger"/>
    <property type="match status" value="1"/>
</dbReference>
<keyword evidence="5" id="KW-0862">Zinc</keyword>
<dbReference type="InterPro" id="IPR045055">
    <property type="entry name" value="DNA2/NAM7-like"/>
</dbReference>
<gene>
    <name evidence="9" type="ORF">CVLEPA_LOCUS11154</name>
</gene>
<sequence length="2010" mass="230772">MNRLERGRPWRRNVGRFDIHQNENIPRPPWPGRGGGRGIDGGRGRDGDRGRAGPVIRGRGRGVAPNNGTNHNHRVNTENHVIQLISYKALEEMVQDETIEARNVTLRLASDHSGFRQRLSQNDLDGGMIQMLLKVIGKMCRDDDPPDSLKRVLNNIIHTKFTDKIIRFLHALPRENAFRKQHAATHILNCLDLLRAWITRMPVTSETDVSMLSANVKIVIEKMGVGAENKFEARLKEIDEILSEQLTQTTPTEENNDLSQAERMHEMAPPNNFRDISVYPEAGDINGTQESFLRTNLVNSAYKNENHYLDVQFRLLREDFVRPLREGIRHCFTPGGEMRLDRQRQTNVRVYENVSIEFPKPGRTGMQYYVHFDTKRLQNVRWDASRRLMYGNLVCLSFDKFERHFLFAIIVDRDPKQLKMGYVRLEFVSNNGNVGAGGNVEDALRELQLENDSEDSSDDDSSDEDDENVIEEQLAAVPGNSLLTQADMRRRYYMVETEAYFESYRHVLAGLQKTENIPLQQYIVRCQQEIRPPRYLRVAQQPRYDFKCIIEADDLPHTDVEVLKTDSWHSTEELSLDQSQLDALKSALTNEISLIQGPPGTGKTHVGLIVMKLLLANRQRRSENVIRNPFQRRRRVAIEHSQVLVICYTNHALDQFLEGIIKFQRTDVIRVGGRCKSKVLEQYKLMNVRRNSSTTLGRLNRRTIWDLRRDLNAQQHAMESCTDVLEVSTHSVLRLQQFESIIPHPLYEQFEMISLQSGCTDDDALLMWLGVAEPDKILCDKPYILEECVNAVTAPLEKMGYSKRKVIQAILDSNSMEQQKILDWLEKNENNPGAADAFPTKDIIHLYLEKIEIPFDPQPLLDQGFHPLEVKCALLATDFRRPNIKYIETWLENKNKAAEDKENDPVQADNLNDEEDAHLEADVEFLEEQRAIDQDDEEPAAPSRRENEKKKTDQLAAATYDDIKEKMSSGKWELQPAERKRRKNKIKQQIGRVDAMSKRDAGDVAELFSLEENNRWRLYRRWLQDLRDQLRGQIIAKGDKYNQLARALVDARNEQDYTILRSAKVVGMTTTGAAKYRDIVQRLPAKVVIVEEAAEVLEAHIVTSMPRNTEHLILIGDHQQLKPSPTVYELAKKFNLDISLFERMIKNGIPRSKLQLQHRMRPQIASLLRPHIYQVLEDHESVLHYPQVMGVQKNVFFLSHECRENNVQDGQSKVNHHEASFMVTFCQYLIQQGYLPGQITILTAYVGQLHIINRLKPKKLAGVRVTAVDNFQGEENDIILLSLVRSNDEGKIGFLGIENRVCVALSRAKIGLFCIGDFTLLAEKSRLWRIILEKLQEEGSTGDGLPLQCRNHPEKIFSARIAKDFEKVPEGGCGQQCVFRLNCGHRCTRFCHPDDERHTKFKCRKSCERKCPSGHPCRLKCHETCHCAVKVLKEIPNCGHIQTMDCRQDPSTFTCCVPCQDVLPCGHRCLGVCGVPCPTKCEVLVEKQLPCDHVQKIPCYRSEKPRKVDCMNPCGVELRCGHRCRGNCFSCKQGRLHERCREKCNRQLFCGHICQEDCSSKCPPCRKKCDTKCQHSACPKECFEPCVLCTERCNKWLGRNRKCSKLCSEPCDSKPVTKPCLRRLRCKHSCVGIVGEKCPELCRICDKDKLTEIEEMFPGGDHGSSQRFIMLKCKHTFPAEFLDRWMEMKADASEDEGIQLKQCPQCKTVIRDSNRYRHIINQQLRLINQVREKINGNTEDVAKARKELLRHFVSERDPLDTDSCAAEWKELRKSINESKTMNDLVVAEIRLRNLSKLCDVETAVNGIPIFHLKLPKNILESLKANITIVRDWLFNNRPYFSDQEMLDFDCEFGKIKQQLIFIKFIRNSLFDAKRRDEMLKSYLKRAGNLLFSSTLRFTDDHEVEVERAMKDITDYAPSLVSGLGISEEEKKMVVKAMSFQKGHWYKCRNDHIYCIGDCGGAVLTTTCPECQQTIGGEGHRLADGNQVAGEMDGSTRPAYDPQNLLIPPDV</sequence>
<dbReference type="PROSITE" id="PS51981">
    <property type="entry name" value="ZF_RZ"/>
    <property type="match status" value="1"/>
</dbReference>
<keyword evidence="4" id="KW-0863">Zinc-finger</keyword>
<dbReference type="Gene3D" id="3.40.50.300">
    <property type="entry name" value="P-loop containing nucleotide triphosphate hydrolases"/>
    <property type="match status" value="3"/>
</dbReference>
<dbReference type="Proteomes" id="UP001642483">
    <property type="component" value="Unassembled WGS sequence"/>
</dbReference>
<comment type="caution">
    <text evidence="9">The sequence shown here is derived from an EMBL/GenBank/DDBJ whole genome shotgun (WGS) entry which is preliminary data.</text>
</comment>
<feature type="region of interest" description="Disordered" evidence="7">
    <location>
        <begin position="928"/>
        <end position="954"/>
    </location>
</feature>
<evidence type="ECO:0000256" key="5">
    <source>
        <dbReference type="ARBA" id="ARBA00022833"/>
    </source>
</evidence>
<evidence type="ECO:0000313" key="10">
    <source>
        <dbReference type="Proteomes" id="UP001642483"/>
    </source>
</evidence>
<dbReference type="InterPro" id="IPR041679">
    <property type="entry name" value="DNA2/NAM7-like_C"/>
</dbReference>
<evidence type="ECO:0000256" key="6">
    <source>
        <dbReference type="ARBA" id="ARBA00022859"/>
    </source>
</evidence>
<dbReference type="InterPro" id="IPR041677">
    <property type="entry name" value="DNA2/NAM7_AAA_11"/>
</dbReference>
<evidence type="ECO:0000259" key="8">
    <source>
        <dbReference type="PROSITE" id="PS51981"/>
    </source>
</evidence>
<evidence type="ECO:0000256" key="2">
    <source>
        <dbReference type="ARBA" id="ARBA00022490"/>
    </source>
</evidence>
<dbReference type="InterPro" id="IPR046439">
    <property type="entry name" value="ZF_RZ_dom"/>
</dbReference>
<evidence type="ECO:0000256" key="3">
    <source>
        <dbReference type="ARBA" id="ARBA00022723"/>
    </source>
</evidence>
<reference evidence="9 10" key="1">
    <citation type="submission" date="2024-02" db="EMBL/GenBank/DDBJ databases">
        <authorList>
            <person name="Daric V."/>
            <person name="Darras S."/>
        </authorList>
    </citation>
    <scope>NUCLEOTIDE SEQUENCE [LARGE SCALE GENOMIC DNA]</scope>
</reference>
<feature type="domain" description="RZ-type" evidence="8">
    <location>
        <begin position="1925"/>
        <end position="1997"/>
    </location>
</feature>
<comment type="subcellular location">
    <subcellularLocation>
        <location evidence="1">Cytoplasm</location>
    </subcellularLocation>
</comment>
<organism evidence="9 10">
    <name type="scientific">Clavelina lepadiformis</name>
    <name type="common">Light-bulb sea squirt</name>
    <name type="synonym">Ascidia lepadiformis</name>
    <dbReference type="NCBI Taxonomy" id="159417"/>
    <lineage>
        <taxon>Eukaryota</taxon>
        <taxon>Metazoa</taxon>
        <taxon>Chordata</taxon>
        <taxon>Tunicata</taxon>
        <taxon>Ascidiacea</taxon>
        <taxon>Aplousobranchia</taxon>
        <taxon>Clavelinidae</taxon>
        <taxon>Clavelina</taxon>
    </lineage>
</organism>
<evidence type="ECO:0000256" key="1">
    <source>
        <dbReference type="ARBA" id="ARBA00004496"/>
    </source>
</evidence>
<dbReference type="InterPro" id="IPR027417">
    <property type="entry name" value="P-loop_NTPase"/>
</dbReference>
<feature type="region of interest" description="Disordered" evidence="7">
    <location>
        <begin position="17"/>
        <end position="74"/>
    </location>
</feature>
<dbReference type="InterPro" id="IPR057373">
    <property type="entry name" value="ZNFX1"/>
</dbReference>
<dbReference type="CDD" id="cd18808">
    <property type="entry name" value="SF1_C_Upf1"/>
    <property type="match status" value="1"/>
</dbReference>
<feature type="region of interest" description="Disordered" evidence="7">
    <location>
        <begin position="1986"/>
        <end position="2010"/>
    </location>
</feature>
<dbReference type="PANTHER" id="PTHR10887">
    <property type="entry name" value="DNA2/NAM7 HELICASE FAMILY"/>
    <property type="match status" value="1"/>
</dbReference>
<protein>
    <recommendedName>
        <fullName evidence="8">RZ-type domain-containing protein</fullName>
    </recommendedName>
</protein>
<dbReference type="InterPro" id="IPR047187">
    <property type="entry name" value="SF1_C_Upf1"/>
</dbReference>
<keyword evidence="2" id="KW-0963">Cytoplasm</keyword>
<accession>A0ABP0FMQ3</accession>
<dbReference type="CDD" id="cd17936">
    <property type="entry name" value="EEXXEc_NFX1"/>
    <property type="match status" value="1"/>
</dbReference>
<proteinExistence type="predicted"/>
<dbReference type="Pfam" id="PF20173">
    <property type="entry name" value="ZnF_RZ-type"/>
    <property type="match status" value="1"/>
</dbReference>
<dbReference type="EMBL" id="CAWYQH010000079">
    <property type="protein sequence ID" value="CAK8680920.1"/>
    <property type="molecule type" value="Genomic_DNA"/>
</dbReference>
<keyword evidence="3" id="KW-0479">Metal-binding</keyword>
<dbReference type="Pfam" id="PF25396">
    <property type="entry name" value="ZNFX1"/>
    <property type="match status" value="1"/>
</dbReference>
<evidence type="ECO:0000256" key="4">
    <source>
        <dbReference type="ARBA" id="ARBA00022771"/>
    </source>
</evidence>